<comment type="caution">
    <text evidence="1">The sequence shown here is derived from an EMBL/GenBank/DDBJ whole genome shotgun (WGS) entry which is preliminary data.</text>
</comment>
<evidence type="ECO:0000313" key="1">
    <source>
        <dbReference type="EMBL" id="PDS24667.1"/>
    </source>
</evidence>
<evidence type="ECO:0000313" key="2">
    <source>
        <dbReference type="Proteomes" id="UP000220828"/>
    </source>
</evidence>
<name>A0A2H3KBX5_9FLAO</name>
<accession>A0A2H3KBX5</accession>
<dbReference type="Proteomes" id="UP000220828">
    <property type="component" value="Unassembled WGS sequence"/>
</dbReference>
<proteinExistence type="predicted"/>
<dbReference type="EMBL" id="PCMW01000039">
    <property type="protein sequence ID" value="PDS24667.1"/>
    <property type="molecule type" value="Genomic_DNA"/>
</dbReference>
<dbReference type="RefSeq" id="WP_097554035.1">
    <property type="nucleotide sequence ID" value="NZ_PCMW01000039.1"/>
</dbReference>
<organism evidence="1 2">
    <name type="scientific">Flavobacterium branchiophilum</name>
    <dbReference type="NCBI Taxonomy" id="55197"/>
    <lineage>
        <taxon>Bacteria</taxon>
        <taxon>Pseudomonadati</taxon>
        <taxon>Bacteroidota</taxon>
        <taxon>Flavobacteriia</taxon>
        <taxon>Flavobacteriales</taxon>
        <taxon>Flavobacteriaceae</taxon>
        <taxon>Flavobacterium</taxon>
    </lineage>
</organism>
<reference evidence="1 2" key="1">
    <citation type="submission" date="2017-09" db="EMBL/GenBank/DDBJ databases">
        <title>Whole genomes of Flavobacteriaceae.</title>
        <authorList>
            <person name="Stine C."/>
            <person name="Li C."/>
            <person name="Tadesse D."/>
        </authorList>
    </citation>
    <scope>NUCLEOTIDE SEQUENCE [LARGE SCALE GENOMIC DNA]</scope>
    <source>
        <strain evidence="1 2">ATCC 35036</strain>
    </source>
</reference>
<sequence length="74" mass="8639">MKKIQKTIDNCQDCEFSLIYEHKGSQALICGGVQFDEDRTREFLILIADNVKHYKSEIPNNCPLENYEPKTDCR</sequence>
<protein>
    <submittedName>
        <fullName evidence="1">Uncharacterized protein</fullName>
    </submittedName>
</protein>
<dbReference type="AlphaFoldDB" id="A0A2H3KBX5"/>
<gene>
    <name evidence="1" type="ORF">B0A77_07310</name>
</gene>